<dbReference type="InterPro" id="IPR013154">
    <property type="entry name" value="ADH-like_N"/>
</dbReference>
<evidence type="ECO:0008006" key="5">
    <source>
        <dbReference type="Google" id="ProtNLM"/>
    </source>
</evidence>
<evidence type="ECO:0000313" key="4">
    <source>
        <dbReference type="EMBL" id="KKL09995.1"/>
    </source>
</evidence>
<evidence type="ECO:0000259" key="3">
    <source>
        <dbReference type="Pfam" id="PF08240"/>
    </source>
</evidence>
<feature type="non-terminal residue" evidence="4">
    <location>
        <position position="337"/>
    </location>
</feature>
<dbReference type="EMBL" id="LAZR01042244">
    <property type="protein sequence ID" value="KKL09995.1"/>
    <property type="molecule type" value="Genomic_DNA"/>
</dbReference>
<dbReference type="InterPro" id="IPR036291">
    <property type="entry name" value="NAD(P)-bd_dom_sf"/>
</dbReference>
<keyword evidence="1" id="KW-0560">Oxidoreductase</keyword>
<dbReference type="PANTHER" id="PTHR43401:SF2">
    <property type="entry name" value="L-THREONINE 3-DEHYDROGENASE"/>
    <property type="match status" value="1"/>
</dbReference>
<accession>A0A0F9AKS6</accession>
<feature type="domain" description="Alcohol dehydrogenase-like N-terminal" evidence="3">
    <location>
        <begin position="26"/>
        <end position="98"/>
    </location>
</feature>
<dbReference type="InterPro" id="IPR013149">
    <property type="entry name" value="ADH-like_C"/>
</dbReference>
<dbReference type="InterPro" id="IPR011032">
    <property type="entry name" value="GroES-like_sf"/>
</dbReference>
<comment type="caution">
    <text evidence="4">The sequence shown here is derived from an EMBL/GenBank/DDBJ whole genome shotgun (WGS) entry which is preliminary data.</text>
</comment>
<evidence type="ECO:0000259" key="2">
    <source>
        <dbReference type="Pfam" id="PF00107"/>
    </source>
</evidence>
<evidence type="ECO:0000256" key="1">
    <source>
        <dbReference type="ARBA" id="ARBA00023002"/>
    </source>
</evidence>
<dbReference type="GO" id="GO:0016491">
    <property type="term" value="F:oxidoreductase activity"/>
    <property type="evidence" value="ECO:0007669"/>
    <property type="project" value="UniProtKB-KW"/>
</dbReference>
<dbReference type="PANTHER" id="PTHR43401">
    <property type="entry name" value="L-THREONINE 3-DEHYDROGENASE"/>
    <property type="match status" value="1"/>
</dbReference>
<dbReference type="Pfam" id="PF08240">
    <property type="entry name" value="ADH_N"/>
    <property type="match status" value="1"/>
</dbReference>
<dbReference type="AlphaFoldDB" id="A0A0F9AKS6"/>
<feature type="domain" description="Alcohol dehydrogenase-like C-terminal" evidence="2">
    <location>
        <begin position="187"/>
        <end position="330"/>
    </location>
</feature>
<dbReference type="Gene3D" id="3.40.50.720">
    <property type="entry name" value="NAD(P)-binding Rossmann-like Domain"/>
    <property type="match status" value="1"/>
</dbReference>
<gene>
    <name evidence="4" type="ORF">LCGC14_2560280</name>
</gene>
<dbReference type="Pfam" id="PF00107">
    <property type="entry name" value="ADH_zinc_N"/>
    <property type="match status" value="1"/>
</dbReference>
<sequence length="337" mass="36432">MKTKAVRIYGKNDLRLEEFDLPPLGDDEILAEVISDSICMSSHKAASLGADHKRIPGDIDKNPTIIGHEFSGRLLQVGTKWQSQFKKGDKFSIQPALNYKGSLNAPGYSFRFIGGDATRIIIPGEVMECGCLLPYTGAGYFPASLAEPMSCIIGAFRAGYHTTPGSYNHNMGIKAGGNLAMLAAAGPMGLGAIDYALHSERRPARLVVTDIDEHRLNRARSIFSRKEAGDLGVELIFTNTGGVEDPVSHLLNFTAGKGYDDVFIFAPVRELVECGDLILNRDGCLNFFSGPTDTTFSAPINLYNVHYNSTHLVATSGGNNDDMKEALRLSSQGSINP</sequence>
<protein>
    <recommendedName>
        <fullName evidence="5">Enoyl reductase (ER) domain-containing protein</fullName>
    </recommendedName>
</protein>
<name>A0A0F9AKS6_9ZZZZ</name>
<reference evidence="4" key="1">
    <citation type="journal article" date="2015" name="Nature">
        <title>Complex archaea that bridge the gap between prokaryotes and eukaryotes.</title>
        <authorList>
            <person name="Spang A."/>
            <person name="Saw J.H."/>
            <person name="Jorgensen S.L."/>
            <person name="Zaremba-Niedzwiedzka K."/>
            <person name="Martijn J."/>
            <person name="Lind A.E."/>
            <person name="van Eijk R."/>
            <person name="Schleper C."/>
            <person name="Guy L."/>
            <person name="Ettema T.J."/>
        </authorList>
    </citation>
    <scope>NUCLEOTIDE SEQUENCE</scope>
</reference>
<organism evidence="4">
    <name type="scientific">marine sediment metagenome</name>
    <dbReference type="NCBI Taxonomy" id="412755"/>
    <lineage>
        <taxon>unclassified sequences</taxon>
        <taxon>metagenomes</taxon>
        <taxon>ecological metagenomes</taxon>
    </lineage>
</organism>
<dbReference type="SUPFAM" id="SSF50129">
    <property type="entry name" value="GroES-like"/>
    <property type="match status" value="1"/>
</dbReference>
<dbReference type="InterPro" id="IPR050129">
    <property type="entry name" value="Zn_alcohol_dh"/>
</dbReference>
<proteinExistence type="predicted"/>
<dbReference type="Gene3D" id="3.90.180.10">
    <property type="entry name" value="Medium-chain alcohol dehydrogenases, catalytic domain"/>
    <property type="match status" value="1"/>
</dbReference>
<dbReference type="SUPFAM" id="SSF51735">
    <property type="entry name" value="NAD(P)-binding Rossmann-fold domains"/>
    <property type="match status" value="1"/>
</dbReference>